<name>A0A6P8S2E0_GEOSA</name>
<evidence type="ECO:0000313" key="6">
    <source>
        <dbReference type="Proteomes" id="UP000515159"/>
    </source>
</evidence>
<feature type="transmembrane region" description="Helical" evidence="5">
    <location>
        <begin position="94"/>
        <end position="116"/>
    </location>
</feature>
<sequence length="129" mass="15015">MNVCPWLSEKPRWQALRLEIFDGLIPFDFKTEPSQSNSKYLVNVLSLELTYFISGLLFAAVVKRWMWDYAITVTLIHVALTSAVMAEFPRIWQWWLAIGSGLFLMICNGQLVAYFACQNDHSYPIIDRY</sequence>
<feature type="transmembrane region" description="Helical" evidence="5">
    <location>
        <begin position="40"/>
        <end position="62"/>
    </location>
</feature>
<evidence type="ECO:0000256" key="5">
    <source>
        <dbReference type="SAM" id="Phobius"/>
    </source>
</evidence>
<evidence type="ECO:0000256" key="4">
    <source>
        <dbReference type="ARBA" id="ARBA00023136"/>
    </source>
</evidence>
<dbReference type="AlphaFoldDB" id="A0A6P8S2E0"/>
<reference evidence="7 8" key="1">
    <citation type="submission" date="2025-04" db="UniProtKB">
        <authorList>
            <consortium name="RefSeq"/>
        </authorList>
    </citation>
    <scope>IDENTIFICATION</scope>
</reference>
<dbReference type="PANTHER" id="PTHR12952">
    <property type="entry name" value="SYS1"/>
    <property type="match status" value="1"/>
</dbReference>
<dbReference type="InterPro" id="IPR019185">
    <property type="entry name" value="Integral_membrane_SYS1-rel"/>
</dbReference>
<dbReference type="PANTHER" id="PTHR12952:SF1">
    <property type="entry name" value="TRANSMEMBRANE PROTEIN 244"/>
    <property type="match status" value="1"/>
</dbReference>
<keyword evidence="2 5" id="KW-0812">Transmembrane</keyword>
<proteinExistence type="predicted"/>
<evidence type="ECO:0000313" key="7">
    <source>
        <dbReference type="RefSeq" id="XP_033811506.1"/>
    </source>
</evidence>
<dbReference type="GeneID" id="117365318"/>
<comment type="subcellular location">
    <subcellularLocation>
        <location evidence="1">Membrane</location>
        <topology evidence="1">Multi-pass membrane protein</topology>
    </subcellularLocation>
</comment>
<keyword evidence="4 5" id="KW-0472">Membrane</keyword>
<evidence type="ECO:0000313" key="8">
    <source>
        <dbReference type="RefSeq" id="XP_033811507.1"/>
    </source>
</evidence>
<evidence type="ECO:0000313" key="10">
    <source>
        <dbReference type="RefSeq" id="XP_033811509.1"/>
    </source>
</evidence>
<accession>A0A6P8S2E0</accession>
<evidence type="ECO:0000256" key="2">
    <source>
        <dbReference type="ARBA" id="ARBA00022692"/>
    </source>
</evidence>
<dbReference type="RefSeq" id="XP_033811509.1">
    <property type="nucleotide sequence ID" value="XM_033955618.1"/>
</dbReference>
<gene>
    <name evidence="7 8 9 10" type="primary">TMEM244</name>
</gene>
<evidence type="ECO:0000256" key="3">
    <source>
        <dbReference type="ARBA" id="ARBA00022989"/>
    </source>
</evidence>
<organism evidence="6 9">
    <name type="scientific">Geotrypetes seraphini</name>
    <name type="common">Gaboon caecilian</name>
    <name type="synonym">Caecilia seraphini</name>
    <dbReference type="NCBI Taxonomy" id="260995"/>
    <lineage>
        <taxon>Eukaryota</taxon>
        <taxon>Metazoa</taxon>
        <taxon>Chordata</taxon>
        <taxon>Craniata</taxon>
        <taxon>Vertebrata</taxon>
        <taxon>Euteleostomi</taxon>
        <taxon>Amphibia</taxon>
        <taxon>Gymnophiona</taxon>
        <taxon>Geotrypetes</taxon>
    </lineage>
</organism>
<dbReference type="Proteomes" id="UP000515159">
    <property type="component" value="Chromosome 8"/>
</dbReference>
<dbReference type="RefSeq" id="XP_033811507.1">
    <property type="nucleotide sequence ID" value="XM_033955616.1"/>
</dbReference>
<keyword evidence="3 5" id="KW-1133">Transmembrane helix</keyword>
<feature type="transmembrane region" description="Helical" evidence="5">
    <location>
        <begin position="69"/>
        <end position="88"/>
    </location>
</feature>
<dbReference type="RefSeq" id="XP_033811506.1">
    <property type="nucleotide sequence ID" value="XM_033955615.1"/>
</dbReference>
<evidence type="ECO:0000256" key="1">
    <source>
        <dbReference type="ARBA" id="ARBA00004141"/>
    </source>
</evidence>
<evidence type="ECO:0000313" key="9">
    <source>
        <dbReference type="RefSeq" id="XP_033811508.1"/>
    </source>
</evidence>
<dbReference type="CTD" id="253582"/>
<dbReference type="Pfam" id="PF09801">
    <property type="entry name" value="SYS1"/>
    <property type="match status" value="1"/>
</dbReference>
<keyword evidence="6" id="KW-1185">Reference proteome</keyword>
<protein>
    <submittedName>
        <fullName evidence="7 8">Transmembrane protein 244 isoform X3</fullName>
    </submittedName>
</protein>
<dbReference type="GO" id="GO:0016020">
    <property type="term" value="C:membrane"/>
    <property type="evidence" value="ECO:0007669"/>
    <property type="project" value="UniProtKB-SubCell"/>
</dbReference>
<dbReference type="RefSeq" id="XP_033811508.1">
    <property type="nucleotide sequence ID" value="XM_033955617.1"/>
</dbReference>